<reference evidence="2" key="1">
    <citation type="submission" date="2019-10" db="EMBL/GenBank/DDBJ databases">
        <authorList>
            <person name="Soares A.E.R."/>
            <person name="Aleixo A."/>
            <person name="Schneider P."/>
            <person name="Miyaki C.Y."/>
            <person name="Schneider M.P."/>
            <person name="Mello C."/>
            <person name="Vasconcelos A.T.R."/>
        </authorList>
    </citation>
    <scope>NUCLEOTIDE SEQUENCE</scope>
    <source>
        <tissue evidence="2">Muscle</tissue>
    </source>
</reference>
<protein>
    <submittedName>
        <fullName evidence="2">Rna-directed dna polymerase from mobile element jockey-like</fullName>
    </submittedName>
</protein>
<evidence type="ECO:0000256" key="1">
    <source>
        <dbReference type="SAM" id="MobiDB-lite"/>
    </source>
</evidence>
<evidence type="ECO:0000313" key="2">
    <source>
        <dbReference type="EMBL" id="KAJ7425705.1"/>
    </source>
</evidence>
<gene>
    <name evidence="2" type="ORF">WISP_22346</name>
</gene>
<comment type="caution">
    <text evidence="2">The sequence shown here is derived from an EMBL/GenBank/DDBJ whole genome shotgun (WGS) entry which is preliminary data.</text>
</comment>
<evidence type="ECO:0000313" key="3">
    <source>
        <dbReference type="Proteomes" id="UP001145742"/>
    </source>
</evidence>
<keyword evidence="3" id="KW-1185">Reference proteome</keyword>
<dbReference type="EMBL" id="WHWB01032439">
    <property type="protein sequence ID" value="KAJ7425705.1"/>
    <property type="molecule type" value="Genomic_DNA"/>
</dbReference>
<name>A0ABQ9DMW2_9PASS</name>
<organism evidence="2 3">
    <name type="scientific">Willisornis vidua</name>
    <name type="common">Xingu scale-backed antbird</name>
    <dbReference type="NCBI Taxonomy" id="1566151"/>
    <lineage>
        <taxon>Eukaryota</taxon>
        <taxon>Metazoa</taxon>
        <taxon>Chordata</taxon>
        <taxon>Craniata</taxon>
        <taxon>Vertebrata</taxon>
        <taxon>Euteleostomi</taxon>
        <taxon>Archelosauria</taxon>
        <taxon>Archosauria</taxon>
        <taxon>Dinosauria</taxon>
        <taxon>Saurischia</taxon>
        <taxon>Theropoda</taxon>
        <taxon>Coelurosauria</taxon>
        <taxon>Aves</taxon>
        <taxon>Neognathae</taxon>
        <taxon>Neoaves</taxon>
        <taxon>Telluraves</taxon>
        <taxon>Australaves</taxon>
        <taxon>Passeriformes</taxon>
        <taxon>Thamnophilidae</taxon>
        <taxon>Willisornis</taxon>
    </lineage>
</organism>
<proteinExistence type="predicted"/>
<sequence length="112" mass="12342">MMFNKGKCRGLQWGRNKPKYHYRLTAAEKGLEVLVNGKLSVSQQCAFYSQEGHWYPRVHLEECDQQVEGGEPPPLLGSSEATSGVLCPVLGSSTPERQGATGEGPEEGYRDD</sequence>
<feature type="region of interest" description="Disordered" evidence="1">
    <location>
        <begin position="66"/>
        <end position="112"/>
    </location>
</feature>
<dbReference type="Proteomes" id="UP001145742">
    <property type="component" value="Unassembled WGS sequence"/>
</dbReference>
<accession>A0ABQ9DMW2</accession>